<comment type="caution">
    <text evidence="1">The sequence shown here is derived from an EMBL/GenBank/DDBJ whole genome shotgun (WGS) entry which is preliminary data.</text>
</comment>
<sequence>MSHSLFVRAAPIATSMTVDGPEAIDRHPPGSPLRVRNGVVFRAGTEWKAAGRDFVDARGMAAQPAGEESLEGRCRGKIENPCKRGRPSVRPVTSRTQLDVAFVETGMKTGVAVVSVIPEAWRLVANEPPDFQTGYAKDLNPGEEPHP</sequence>
<gene>
    <name evidence="1" type="ORF">F9L08_13725</name>
</gene>
<dbReference type="AlphaFoldDB" id="A0A6L3YN51"/>
<protein>
    <submittedName>
        <fullName evidence="1">Uncharacterized protein</fullName>
    </submittedName>
</protein>
<organism evidence="1 2">
    <name type="scientific">Brucella tritici</name>
    <dbReference type="NCBI Taxonomy" id="94626"/>
    <lineage>
        <taxon>Bacteria</taxon>
        <taxon>Pseudomonadati</taxon>
        <taxon>Pseudomonadota</taxon>
        <taxon>Alphaproteobacteria</taxon>
        <taxon>Hyphomicrobiales</taxon>
        <taxon>Brucellaceae</taxon>
        <taxon>Brucella/Ochrobactrum group</taxon>
        <taxon>Brucella</taxon>
    </lineage>
</organism>
<evidence type="ECO:0000313" key="1">
    <source>
        <dbReference type="EMBL" id="KAB2684350.1"/>
    </source>
</evidence>
<dbReference type="RefSeq" id="WP_151652004.1">
    <property type="nucleotide sequence ID" value="NZ_WBVX01000013.1"/>
</dbReference>
<dbReference type="EMBL" id="WBVX01000013">
    <property type="protein sequence ID" value="KAB2684350.1"/>
    <property type="molecule type" value="Genomic_DNA"/>
</dbReference>
<name>A0A6L3YN51_9HYPH</name>
<dbReference type="Proteomes" id="UP000481643">
    <property type="component" value="Unassembled WGS sequence"/>
</dbReference>
<reference evidence="1 2" key="1">
    <citation type="submission" date="2019-09" db="EMBL/GenBank/DDBJ databases">
        <title>Taxonomic organization of the family Brucellaceae based on a phylogenomic approach.</title>
        <authorList>
            <person name="Leclercq S."/>
            <person name="Cloeckaert A."/>
            <person name="Zygmunt M.S."/>
        </authorList>
    </citation>
    <scope>NUCLEOTIDE SEQUENCE [LARGE SCALE GENOMIC DNA]</scope>
    <source>
        <strain evidence="1 2">WS1830</strain>
    </source>
</reference>
<accession>A0A6L3YN51</accession>
<evidence type="ECO:0000313" key="2">
    <source>
        <dbReference type="Proteomes" id="UP000481643"/>
    </source>
</evidence>
<proteinExistence type="predicted"/>